<dbReference type="InterPro" id="IPR011050">
    <property type="entry name" value="Pectin_lyase_fold/virulence"/>
</dbReference>
<evidence type="ECO:0000259" key="1">
    <source>
        <dbReference type="PROSITE" id="PS51208"/>
    </source>
</evidence>
<accession>A0A5E4ZJW6</accession>
<dbReference type="NCBIfam" id="TIGR01414">
    <property type="entry name" value="autotrans_barl"/>
    <property type="match status" value="1"/>
</dbReference>
<dbReference type="SUPFAM" id="SSF51126">
    <property type="entry name" value="Pectin lyase-like"/>
    <property type="match status" value="1"/>
</dbReference>
<dbReference type="InterPro" id="IPR036709">
    <property type="entry name" value="Autotransporte_beta_dom_sf"/>
</dbReference>
<organism evidence="2 3">
    <name type="scientific">Pandoraea captiosa</name>
    <dbReference type="NCBI Taxonomy" id="2508302"/>
    <lineage>
        <taxon>Bacteria</taxon>
        <taxon>Pseudomonadati</taxon>
        <taxon>Pseudomonadota</taxon>
        <taxon>Betaproteobacteria</taxon>
        <taxon>Burkholderiales</taxon>
        <taxon>Burkholderiaceae</taxon>
        <taxon>Pandoraea</taxon>
    </lineage>
</organism>
<dbReference type="Pfam" id="PF18883">
    <property type="entry name" value="AC_1"/>
    <property type="match status" value="1"/>
</dbReference>
<dbReference type="InterPro" id="IPR006315">
    <property type="entry name" value="OM_autotransptr_brl_dom"/>
</dbReference>
<gene>
    <name evidence="2" type="primary">bmaC_1</name>
    <name evidence="2" type="ORF">PCA31118_00420</name>
</gene>
<dbReference type="InterPro" id="IPR043990">
    <property type="entry name" value="AC_1"/>
</dbReference>
<dbReference type="InterPro" id="IPR005546">
    <property type="entry name" value="Autotransporte_beta"/>
</dbReference>
<dbReference type="EMBL" id="CABPSQ010000001">
    <property type="protein sequence ID" value="VVE60977.1"/>
    <property type="molecule type" value="Genomic_DNA"/>
</dbReference>
<dbReference type="Gene3D" id="2.40.128.130">
    <property type="entry name" value="Autotransporter beta-domain"/>
    <property type="match status" value="1"/>
</dbReference>
<evidence type="ECO:0000313" key="3">
    <source>
        <dbReference type="Proteomes" id="UP000414136"/>
    </source>
</evidence>
<dbReference type="Pfam" id="PF03797">
    <property type="entry name" value="Autotransporter"/>
    <property type="match status" value="1"/>
</dbReference>
<dbReference type="InterPro" id="IPR012332">
    <property type="entry name" value="Autotransporter_pectin_lyase_C"/>
</dbReference>
<dbReference type="AlphaFoldDB" id="A0A5E4ZJW6"/>
<evidence type="ECO:0000313" key="2">
    <source>
        <dbReference type="EMBL" id="VVE60977.1"/>
    </source>
</evidence>
<dbReference type="Proteomes" id="UP000414136">
    <property type="component" value="Unassembled WGS sequence"/>
</dbReference>
<sequence length="1136" mass="114019">MREDRIKTSLAVSTSSVWDGNLRKTGLLGSRVCHRAVLTTAVTALLPSAQAFAQCAAAPAALSVTSGSCVDDALTARDSAGPAPVVEVSGAGTYTGNSVVLTATGTNYGAHATAGGTISLIGTSSAIASVSTSGASGHGLYADSGGQITGSHTSVDTSDVGAYGVAAVGAGSSVSLTDSAVSTGADNAHGAYAAGGGSVTLTHTDVTTYGTGASAVFADAAGTVTLTNLNTYSFGDNAPGAVASGANSSLSLNNTYVNIYGNDSAGLSATGGGKITVNGGAIATGDYYGGIVIANAPGVLARGTGSSISMSNGATSATYGANSPGLWADAGGRIDFSGYGVFTYQPDSAGAVASGAGSTVALTGTIVRTSGPAATGVRVTDAGTVVVTGTEITTGFRVTGSNPPALQFPGAQIGLQAYGVDVVGAGSQAQVERSNITTHGDGAIGVRVSQGATAMITGGSITTAGNAAHGIAVVNGGAVAASGTTVTVNGPGAAPIYLAGSGPGTVTFTGGSLGATNGAIVLAEGGTGTVSINGGTAITPAVINGRRLLARVTEDTTGTSSHLTLNITGIPSLTGDIVVDPSTLTYNLADSQWTGNLTLIGAGNTASANLSASQWTGDLLADAGNSADVTLAQGSVWTGLARNATDVSIDASSVWNVTGDSNATGTVTNAGLIQFVPRPGAYSTLTVGSYTGSAASRIGFNTYLGADNSPTNLLVIDGGRASGTTSVIVNNTGGAGAQTVADGIRLVRVDGGGTTTAGAFTLGQRVAAGAYEYQLFRGGSTDPNDWFLRSHLVDTSTGPATSGSTEIPLYRPEVALYSPVPAIARQMGLSTLGTLHERVGEEENLRDLPEPRAYANGAWGRVFGARVSNRWSGTVDASATGNLIGFQTGLDVYRRTTDSGHRDHAGVYVAYADYNSPSVQGFALGTQNLTVGRLVMNGPSVGGYWTHFGPSGWYLDAVMQGSWYDAKATSNYGAGISTNATAYAGSVEAGYPFRFGDGGGWLVEPQAQIVYQGVSVGQSRDQYSSVDWSAGGAWTGRLGARLQYTTRDGHGTLWQPYARINLWHVFSGADNTLFGQSSPTVETRFGDTAMELGGGVTAQVNRKLSFYAQASYRWSLDSDRNRRTATAGTLGLRYNW</sequence>
<dbReference type="SUPFAM" id="SSF103515">
    <property type="entry name" value="Autotransporter"/>
    <property type="match status" value="1"/>
</dbReference>
<dbReference type="CDD" id="cd00253">
    <property type="entry name" value="PL_Passenger_AT"/>
    <property type="match status" value="1"/>
</dbReference>
<proteinExistence type="predicted"/>
<protein>
    <submittedName>
        <fullName evidence="2">Adhesin BmaC autotransporter</fullName>
    </submittedName>
</protein>
<dbReference type="PROSITE" id="PS51208">
    <property type="entry name" value="AUTOTRANSPORTER"/>
    <property type="match status" value="1"/>
</dbReference>
<keyword evidence="3" id="KW-1185">Reference proteome</keyword>
<feature type="domain" description="Autotransporter" evidence="1">
    <location>
        <begin position="851"/>
        <end position="1136"/>
    </location>
</feature>
<reference evidence="2 3" key="1">
    <citation type="submission" date="2019-08" db="EMBL/GenBank/DDBJ databases">
        <authorList>
            <person name="Peeters C."/>
        </authorList>
    </citation>
    <scope>NUCLEOTIDE SEQUENCE [LARGE SCALE GENOMIC DNA]</scope>
    <source>
        <strain evidence="2 3">LMG 31118</strain>
    </source>
</reference>
<name>A0A5E4ZJW6_9BURK</name>
<dbReference type="GO" id="GO:0019867">
    <property type="term" value="C:outer membrane"/>
    <property type="evidence" value="ECO:0007669"/>
    <property type="project" value="InterPro"/>
</dbReference>
<dbReference type="SMART" id="SM00869">
    <property type="entry name" value="Autotransporter"/>
    <property type="match status" value="1"/>
</dbReference>
<dbReference type="Gene3D" id="2.160.20.20">
    <property type="match status" value="2"/>
</dbReference>